<proteinExistence type="predicted"/>
<dbReference type="Proteomes" id="UP000002287">
    <property type="component" value="Plasmid pBVIE05"/>
</dbReference>
<dbReference type="EMBL" id="CP000621">
    <property type="protein sequence ID" value="ABO60597.1"/>
    <property type="molecule type" value="Genomic_DNA"/>
</dbReference>
<geneLocation type="plasmid" evidence="1 2">
    <name>pBVIE05</name>
</geneLocation>
<keyword evidence="1" id="KW-0614">Plasmid</keyword>
<protein>
    <submittedName>
        <fullName evidence="1">Uncharacterized protein</fullName>
    </submittedName>
</protein>
<dbReference type="HOGENOM" id="CLU_1275726_0_0_4"/>
<sequence length="216" mass="22867">MSGYVKLAIAALLLAAVGALGYFVLHWYDGQLSASYQAGQLAERTVWQQKEVARTAFESAATQKRAEDNAAKQAKIDANNLQVQQDHEKAVSSLRQRIAALDAAAREYGGLRIPTTVCTAAASAGSGSVPAGTQAASPGRYDAWIAATVALPDDTQRHLRASAHEADAIVEDFRTVQEWAVKHGFMPAPPDYVPPPILADPPMKADTPQAASAATT</sequence>
<dbReference type="AlphaFoldDB" id="A4JWE4"/>
<name>A4JWE4_BURVG</name>
<evidence type="ECO:0000313" key="1">
    <source>
        <dbReference type="EMBL" id="ABO60597.1"/>
    </source>
</evidence>
<evidence type="ECO:0000313" key="2">
    <source>
        <dbReference type="Proteomes" id="UP000002287"/>
    </source>
</evidence>
<reference evidence="1 2" key="1">
    <citation type="submission" date="2007-03" db="EMBL/GenBank/DDBJ databases">
        <title>Complete sequence of plasmid pBVIE05 of Burkholderia vietnamiensis G4.</title>
        <authorList>
            <consortium name="US DOE Joint Genome Institute"/>
            <person name="Copeland A."/>
            <person name="Lucas S."/>
            <person name="Lapidus A."/>
            <person name="Barry K."/>
            <person name="Detter J.C."/>
            <person name="Glavina del Rio T."/>
            <person name="Hammon N."/>
            <person name="Israni S."/>
            <person name="Dalin E."/>
            <person name="Tice H."/>
            <person name="Pitluck S."/>
            <person name="Chain P."/>
            <person name="Malfatti S."/>
            <person name="Shin M."/>
            <person name="Vergez L."/>
            <person name="Schmutz J."/>
            <person name="Larimer F."/>
            <person name="Land M."/>
            <person name="Hauser L."/>
            <person name="Kyrpides N."/>
            <person name="Tiedje J."/>
            <person name="Richardson P."/>
        </authorList>
    </citation>
    <scope>NUCLEOTIDE SEQUENCE [LARGE SCALE GENOMIC DNA]</scope>
    <source>
        <strain evidence="2">G4 / LMG 22486</strain>
        <plasmid evidence="1 2">pBVIE05</plasmid>
    </source>
</reference>
<accession>A4JWE4</accession>
<organism evidence="1 2">
    <name type="scientific">Burkholderia vietnamiensis (strain G4 / LMG 22486)</name>
    <name type="common">Burkholderia cepacia (strain R1808)</name>
    <dbReference type="NCBI Taxonomy" id="269482"/>
    <lineage>
        <taxon>Bacteria</taxon>
        <taxon>Pseudomonadati</taxon>
        <taxon>Pseudomonadota</taxon>
        <taxon>Betaproteobacteria</taxon>
        <taxon>Burkholderiales</taxon>
        <taxon>Burkholderiaceae</taxon>
        <taxon>Burkholderia</taxon>
        <taxon>Burkholderia cepacia complex</taxon>
    </lineage>
</organism>
<gene>
    <name evidence="1" type="ordered locus">Bcep1808_7727</name>
</gene>
<dbReference type="KEGG" id="bvi:Bcep1808_7727"/>